<feature type="coiled-coil region" evidence="1">
    <location>
        <begin position="140"/>
        <end position="248"/>
    </location>
</feature>
<evidence type="ECO:0000313" key="2">
    <source>
        <dbReference type="EMBL" id="KTD13279.1"/>
    </source>
</evidence>
<evidence type="ECO:0000256" key="1">
    <source>
        <dbReference type="SAM" id="Coils"/>
    </source>
</evidence>
<feature type="coiled-coil region" evidence="1">
    <location>
        <begin position="316"/>
        <end position="354"/>
    </location>
</feature>
<dbReference type="Proteomes" id="UP000054715">
    <property type="component" value="Unassembled WGS sequence"/>
</dbReference>
<dbReference type="NCBIfam" id="NF043058">
    <property type="entry name" value="T4SS_LegC2C7"/>
    <property type="match status" value="1"/>
</dbReference>
<comment type="caution">
    <text evidence="2">The sequence shown here is derived from an EMBL/GenBank/DDBJ whole genome shotgun (WGS) entry which is preliminary data.</text>
</comment>
<dbReference type="RefSeq" id="WP_058448154.1">
    <property type="nucleotide sequence ID" value="NZ_CAAAJF010000003.1"/>
</dbReference>
<evidence type="ECO:0000313" key="3">
    <source>
        <dbReference type="Proteomes" id="UP000054715"/>
    </source>
</evidence>
<accession>A0A0W0UZJ2</accession>
<dbReference type="STRING" id="455.Ljam_0069"/>
<dbReference type="AlphaFoldDB" id="A0A0W0UZJ2"/>
<dbReference type="Gene3D" id="1.10.287.1490">
    <property type="match status" value="1"/>
</dbReference>
<organism evidence="2 3">
    <name type="scientific">Legionella jamestowniensis</name>
    <dbReference type="NCBI Taxonomy" id="455"/>
    <lineage>
        <taxon>Bacteria</taxon>
        <taxon>Pseudomonadati</taxon>
        <taxon>Pseudomonadota</taxon>
        <taxon>Gammaproteobacteria</taxon>
        <taxon>Legionellales</taxon>
        <taxon>Legionellaceae</taxon>
        <taxon>Legionella</taxon>
    </lineage>
</organism>
<dbReference type="OrthoDB" id="5653033at2"/>
<protein>
    <submittedName>
        <fullName evidence="2">Inclusion membrane protein A</fullName>
    </submittedName>
</protein>
<dbReference type="EMBL" id="LNYG01000001">
    <property type="protein sequence ID" value="KTD13279.1"/>
    <property type="molecule type" value="Genomic_DNA"/>
</dbReference>
<keyword evidence="1" id="KW-0175">Coiled coil</keyword>
<dbReference type="PATRIC" id="fig|455.5.peg.72"/>
<gene>
    <name evidence="2" type="ORF">Ljam_0069</name>
</gene>
<reference evidence="2 3" key="1">
    <citation type="submission" date="2015-11" db="EMBL/GenBank/DDBJ databases">
        <title>Genomic analysis of 38 Legionella species identifies large and diverse effector repertoires.</title>
        <authorList>
            <person name="Burstein D."/>
            <person name="Amaro F."/>
            <person name="Zusman T."/>
            <person name="Lifshitz Z."/>
            <person name="Cohen O."/>
            <person name="Gilbert J.A."/>
            <person name="Pupko T."/>
            <person name="Shuman H.A."/>
            <person name="Segal G."/>
        </authorList>
    </citation>
    <scope>NUCLEOTIDE SEQUENCE [LARGE SCALE GENOMIC DNA]</scope>
    <source>
        <strain evidence="2 3">JA-26-G1-E2</strain>
    </source>
</reference>
<sequence>MPHIEQKKVTSEKQEIELSNLTVPLSPQDELAKIAITQEQLTQIKQSLGAIIDTMQQNDSLFSRAATFWGNLPLWQKILGGIVLTVPTLAAGIAAHIGILLAISGVTVVAYTASGIVLDDHHSCNKNIADRLKQGIYSLADILEITIKALDKIRENLAKEIDRFRSENDRLAKTLDSFNDQMESLTNQVEVLTATAELLKEQKETLEKATAKLQKTVEDNEGLLKANQEELSQLKKDYEQNKIHLSEKIGELAEVRASLGLEVQKAKKIAAALQGTVNTLSDTVITDGDQRIAFQQRLESFLRDEKVSFASVAERICKAERELAEVKEELKRSNERYEQLLHRQETQVSRLENLDLWTNSAAKLPNLGLYARKKPSLNLAVSQPDKTPSV</sequence>
<dbReference type="InterPro" id="IPR049966">
    <property type="entry name" value="T4SS_LegC2C7"/>
</dbReference>
<name>A0A0W0UZJ2_9GAMM</name>
<proteinExistence type="predicted"/>